<feature type="region of interest" description="Disordered" evidence="1">
    <location>
        <begin position="41"/>
        <end position="91"/>
    </location>
</feature>
<evidence type="ECO:0000313" key="3">
    <source>
        <dbReference type="Proteomes" id="UP000800038"/>
    </source>
</evidence>
<organism evidence="2 3">
    <name type="scientific">Clathrospora elynae</name>
    <dbReference type="NCBI Taxonomy" id="706981"/>
    <lineage>
        <taxon>Eukaryota</taxon>
        <taxon>Fungi</taxon>
        <taxon>Dikarya</taxon>
        <taxon>Ascomycota</taxon>
        <taxon>Pezizomycotina</taxon>
        <taxon>Dothideomycetes</taxon>
        <taxon>Pleosporomycetidae</taxon>
        <taxon>Pleosporales</taxon>
        <taxon>Diademaceae</taxon>
        <taxon>Clathrospora</taxon>
    </lineage>
</organism>
<evidence type="ECO:0000313" key="2">
    <source>
        <dbReference type="EMBL" id="KAF1936043.1"/>
    </source>
</evidence>
<keyword evidence="3" id="KW-1185">Reference proteome</keyword>
<protein>
    <submittedName>
        <fullName evidence="2">Uncharacterized protein</fullName>
    </submittedName>
</protein>
<accession>A0A6A5S825</accession>
<dbReference type="OrthoDB" id="4501855at2759"/>
<reference evidence="2" key="1">
    <citation type="journal article" date="2020" name="Stud. Mycol.">
        <title>101 Dothideomycetes genomes: a test case for predicting lifestyles and emergence of pathogens.</title>
        <authorList>
            <person name="Haridas S."/>
            <person name="Albert R."/>
            <person name="Binder M."/>
            <person name="Bloem J."/>
            <person name="Labutti K."/>
            <person name="Salamov A."/>
            <person name="Andreopoulos B."/>
            <person name="Baker S."/>
            <person name="Barry K."/>
            <person name="Bills G."/>
            <person name="Bluhm B."/>
            <person name="Cannon C."/>
            <person name="Castanera R."/>
            <person name="Culley D."/>
            <person name="Daum C."/>
            <person name="Ezra D."/>
            <person name="Gonzalez J."/>
            <person name="Henrissat B."/>
            <person name="Kuo A."/>
            <person name="Liang C."/>
            <person name="Lipzen A."/>
            <person name="Lutzoni F."/>
            <person name="Magnuson J."/>
            <person name="Mondo S."/>
            <person name="Nolan M."/>
            <person name="Ohm R."/>
            <person name="Pangilinan J."/>
            <person name="Park H.-J."/>
            <person name="Ramirez L."/>
            <person name="Alfaro M."/>
            <person name="Sun H."/>
            <person name="Tritt A."/>
            <person name="Yoshinaga Y."/>
            <person name="Zwiers L.-H."/>
            <person name="Turgeon B."/>
            <person name="Goodwin S."/>
            <person name="Spatafora J."/>
            <person name="Crous P."/>
            <person name="Grigoriev I."/>
        </authorList>
    </citation>
    <scope>NUCLEOTIDE SEQUENCE</scope>
    <source>
        <strain evidence="2">CBS 161.51</strain>
    </source>
</reference>
<evidence type="ECO:0000256" key="1">
    <source>
        <dbReference type="SAM" id="MobiDB-lite"/>
    </source>
</evidence>
<dbReference type="EMBL" id="ML976215">
    <property type="protein sequence ID" value="KAF1936043.1"/>
    <property type="molecule type" value="Genomic_DNA"/>
</dbReference>
<dbReference type="AlphaFoldDB" id="A0A6A5S825"/>
<proteinExistence type="predicted"/>
<dbReference type="Proteomes" id="UP000800038">
    <property type="component" value="Unassembled WGS sequence"/>
</dbReference>
<feature type="non-terminal residue" evidence="2">
    <location>
        <position position="1"/>
    </location>
</feature>
<sequence length="91" mass="10366">SRISVLHHGLSPALRQSFEETSDSLFSIPYNEYIELVQSLNRRSRRPQPVQPLKPASRQSSHMDIDPIRVSSIRMSARRLSESSSRSSSRS</sequence>
<feature type="compositionally biased region" description="Low complexity" evidence="1">
    <location>
        <begin position="82"/>
        <end position="91"/>
    </location>
</feature>
<name>A0A6A5S825_9PLEO</name>
<gene>
    <name evidence="2" type="ORF">EJ02DRAFT_482368</name>
</gene>